<dbReference type="Pfam" id="PF00293">
    <property type="entry name" value="NUDIX"/>
    <property type="match status" value="1"/>
</dbReference>
<keyword evidence="4" id="KW-1185">Reference proteome</keyword>
<dbReference type="PANTHER" id="PTHR43736:SF1">
    <property type="entry name" value="DIHYDRONEOPTERIN TRIPHOSPHATE DIPHOSPHATASE"/>
    <property type="match status" value="1"/>
</dbReference>
<evidence type="ECO:0000256" key="1">
    <source>
        <dbReference type="ARBA" id="ARBA00005582"/>
    </source>
</evidence>
<evidence type="ECO:0000313" key="4">
    <source>
        <dbReference type="Proteomes" id="UP001595823"/>
    </source>
</evidence>
<dbReference type="PANTHER" id="PTHR43736">
    <property type="entry name" value="ADP-RIBOSE PYROPHOSPHATASE"/>
    <property type="match status" value="1"/>
</dbReference>
<dbReference type="CDD" id="cd02883">
    <property type="entry name" value="NUDIX_Hydrolase"/>
    <property type="match status" value="1"/>
</dbReference>
<comment type="similarity">
    <text evidence="1">Belongs to the Nudix hydrolase family.</text>
</comment>
<dbReference type="InterPro" id="IPR000086">
    <property type="entry name" value="NUDIX_hydrolase_dom"/>
</dbReference>
<protein>
    <submittedName>
        <fullName evidence="3">NUDIX hydrolase</fullName>
    </submittedName>
</protein>
<dbReference type="GO" id="GO:0016787">
    <property type="term" value="F:hydrolase activity"/>
    <property type="evidence" value="ECO:0007669"/>
    <property type="project" value="UniProtKB-KW"/>
</dbReference>
<name>A0ABV8U085_9ACTN</name>
<keyword evidence="3" id="KW-0378">Hydrolase</keyword>
<evidence type="ECO:0000313" key="3">
    <source>
        <dbReference type="EMBL" id="MFC4336489.1"/>
    </source>
</evidence>
<reference evidence="4" key="1">
    <citation type="journal article" date="2019" name="Int. J. Syst. Evol. Microbiol.">
        <title>The Global Catalogue of Microorganisms (GCM) 10K type strain sequencing project: providing services to taxonomists for standard genome sequencing and annotation.</title>
        <authorList>
            <consortium name="The Broad Institute Genomics Platform"/>
            <consortium name="The Broad Institute Genome Sequencing Center for Infectious Disease"/>
            <person name="Wu L."/>
            <person name="Ma J."/>
        </authorList>
    </citation>
    <scope>NUCLEOTIDE SEQUENCE [LARGE SCALE GENOMIC DNA]</scope>
    <source>
        <strain evidence="4">IBRC-M 10908</strain>
    </source>
</reference>
<dbReference type="PROSITE" id="PS51462">
    <property type="entry name" value="NUDIX"/>
    <property type="match status" value="1"/>
</dbReference>
<dbReference type="EMBL" id="JBHSDK010000021">
    <property type="protein sequence ID" value="MFC4336489.1"/>
    <property type="molecule type" value="Genomic_DNA"/>
</dbReference>
<dbReference type="Proteomes" id="UP001595823">
    <property type="component" value="Unassembled WGS sequence"/>
</dbReference>
<dbReference type="InterPro" id="IPR015797">
    <property type="entry name" value="NUDIX_hydrolase-like_dom_sf"/>
</dbReference>
<organism evidence="3 4">
    <name type="scientific">Salininema proteolyticum</name>
    <dbReference type="NCBI Taxonomy" id="1607685"/>
    <lineage>
        <taxon>Bacteria</taxon>
        <taxon>Bacillati</taxon>
        <taxon>Actinomycetota</taxon>
        <taxon>Actinomycetes</taxon>
        <taxon>Glycomycetales</taxon>
        <taxon>Glycomycetaceae</taxon>
        <taxon>Salininema</taxon>
    </lineage>
</organism>
<proteinExistence type="inferred from homology"/>
<dbReference type="Gene3D" id="3.90.79.10">
    <property type="entry name" value="Nucleoside Triphosphate Pyrophosphohydrolase"/>
    <property type="match status" value="1"/>
</dbReference>
<accession>A0ABV8U085</accession>
<comment type="caution">
    <text evidence="3">The sequence shown here is derived from an EMBL/GenBank/DDBJ whole genome shotgun (WGS) entry which is preliminary data.</text>
</comment>
<feature type="domain" description="Nudix hydrolase" evidence="2">
    <location>
        <begin position="3"/>
        <end position="140"/>
    </location>
</feature>
<evidence type="ECO:0000259" key="2">
    <source>
        <dbReference type="PROSITE" id="PS51462"/>
    </source>
</evidence>
<dbReference type="SUPFAM" id="SSF55811">
    <property type="entry name" value="Nudix"/>
    <property type="match status" value="1"/>
</dbReference>
<sequence>MTDSYPAFIVNVEVALWNGTALLITERSSEEALGGGLLAFPGGKVEHSEDRRDTLEAAARREASEEIGVVPGDLVYAQSFTFEPRPGRHVLDIVLAARSWEGDPHIKAPREIADLRWMTPDEVVARDNCPPWLAASVAAVAKVV</sequence>
<dbReference type="RefSeq" id="WP_380622482.1">
    <property type="nucleotide sequence ID" value="NZ_JBHSDK010000021.1"/>
</dbReference>
<gene>
    <name evidence="3" type="ORF">ACFPET_14900</name>
</gene>